<gene>
    <name evidence="1" type="ORF">Patl1_09194</name>
</gene>
<comment type="caution">
    <text evidence="1">The sequence shown here is derived from an EMBL/GenBank/DDBJ whole genome shotgun (WGS) entry which is preliminary data.</text>
</comment>
<name>A0ACC1AIB9_9ROSI</name>
<sequence length="483" mass="55284">MGKESYNAAGISFQNLFSCLKRKVPMTEQLLEEPQFCMRKWYFSREEIEDFSPSRKDGISLEKESELRKLYCSFLQELGMKLKVPQVTIACAMMLCHRFFMRQSHAKNDWQVRVFPCIPISVNPPHLLHRNSREPTSATAAPQPQLQLSQHFLGCKIEETRCILGDVVVTSYEIMYKWDPSASQRIRQNREIYMKQKELVLRGERLLLATIAYDFDIQLPYKPLVTALKRLKLFPDLAKVAWNFVNDWLCTTLCLQYKPHYIAAGSMFLAAKFQKVKLPAQKGKCWWLEFDISPKQLEEVIRQMLKLLEQDRKQTLPPRHERFTQSTALAGKMNSSPQSCISDGSIARRQSSNIAMLENDGLSKSLACVGKNVYVKEVLPSQTSDSASSSIIEDGEGDSHPRTVESDHDPGCKIISVHDTYTKIDASRIREALKRRRLDGAANKKFAEAINPEIDGEAWIERELENGIELESASSKRKRGEVL</sequence>
<reference evidence="2" key="1">
    <citation type="journal article" date="2023" name="G3 (Bethesda)">
        <title>Genome assembly and association tests identify interacting loci associated with vigor, precocity, and sex in interspecific pistachio rootstocks.</title>
        <authorList>
            <person name="Palmer W."/>
            <person name="Jacygrad E."/>
            <person name="Sagayaradj S."/>
            <person name="Cavanaugh K."/>
            <person name="Han R."/>
            <person name="Bertier L."/>
            <person name="Beede B."/>
            <person name="Kafkas S."/>
            <person name="Golino D."/>
            <person name="Preece J."/>
            <person name="Michelmore R."/>
        </authorList>
    </citation>
    <scope>NUCLEOTIDE SEQUENCE [LARGE SCALE GENOMIC DNA]</scope>
</reference>
<accession>A0ACC1AIB9</accession>
<evidence type="ECO:0000313" key="1">
    <source>
        <dbReference type="EMBL" id="KAJ0086426.1"/>
    </source>
</evidence>
<protein>
    <submittedName>
        <fullName evidence="1">Uncharacterized protein</fullName>
    </submittedName>
</protein>
<keyword evidence="2" id="KW-1185">Reference proteome</keyword>
<dbReference type="EMBL" id="CM047906">
    <property type="protein sequence ID" value="KAJ0086426.1"/>
    <property type="molecule type" value="Genomic_DNA"/>
</dbReference>
<proteinExistence type="predicted"/>
<evidence type="ECO:0000313" key="2">
    <source>
        <dbReference type="Proteomes" id="UP001164250"/>
    </source>
</evidence>
<dbReference type="Proteomes" id="UP001164250">
    <property type="component" value="Chromosome 10"/>
</dbReference>
<organism evidence="1 2">
    <name type="scientific">Pistacia atlantica</name>
    <dbReference type="NCBI Taxonomy" id="434234"/>
    <lineage>
        <taxon>Eukaryota</taxon>
        <taxon>Viridiplantae</taxon>
        <taxon>Streptophyta</taxon>
        <taxon>Embryophyta</taxon>
        <taxon>Tracheophyta</taxon>
        <taxon>Spermatophyta</taxon>
        <taxon>Magnoliopsida</taxon>
        <taxon>eudicotyledons</taxon>
        <taxon>Gunneridae</taxon>
        <taxon>Pentapetalae</taxon>
        <taxon>rosids</taxon>
        <taxon>malvids</taxon>
        <taxon>Sapindales</taxon>
        <taxon>Anacardiaceae</taxon>
        <taxon>Pistacia</taxon>
    </lineage>
</organism>